<keyword evidence="3" id="KW-0804">Transcription</keyword>
<sequence>MTGTDPGLPDAPEARRGPGRPRDPDLEARALEATLAVFGEKGWTGLTIEEVSSRAKVGKSSIYLRWKDKATLLAAALRHSQQEPEVDGAAAEAAGRGEAPDAGRPDTAVAKATDPAHPVAGPSDPPVVQTLREYLVAHATRRANLYLGPHGLAMLRLYVEARAYPDVFAEIRREAITEFVLEERHRVAAAIRAGDLAADASPVQILDAVEGAIFMHILVTPPHLVDRVRRNLPDYITTMVDNQLRAASPVSPRGT</sequence>
<evidence type="ECO:0000313" key="6">
    <source>
        <dbReference type="EMBL" id="OIQ83975.1"/>
    </source>
</evidence>
<dbReference type="PANTHER" id="PTHR30055">
    <property type="entry name" value="HTH-TYPE TRANSCRIPTIONAL REGULATOR RUTR"/>
    <property type="match status" value="1"/>
</dbReference>
<organism evidence="6">
    <name type="scientific">mine drainage metagenome</name>
    <dbReference type="NCBI Taxonomy" id="410659"/>
    <lineage>
        <taxon>unclassified sequences</taxon>
        <taxon>metagenomes</taxon>
        <taxon>ecological metagenomes</taxon>
    </lineage>
</organism>
<keyword evidence="2" id="KW-0238">DNA-binding</keyword>
<name>A0A1J5QVT0_9ZZZZ</name>
<accession>A0A1J5QVT0</accession>
<dbReference type="InterPro" id="IPR009057">
    <property type="entry name" value="Homeodomain-like_sf"/>
</dbReference>
<evidence type="ECO:0000256" key="3">
    <source>
        <dbReference type="ARBA" id="ARBA00023163"/>
    </source>
</evidence>
<feature type="region of interest" description="Disordered" evidence="4">
    <location>
        <begin position="79"/>
        <end position="124"/>
    </location>
</feature>
<dbReference type="GO" id="GO:0000976">
    <property type="term" value="F:transcription cis-regulatory region binding"/>
    <property type="evidence" value="ECO:0007669"/>
    <property type="project" value="TreeGrafter"/>
</dbReference>
<dbReference type="InterPro" id="IPR036271">
    <property type="entry name" value="Tet_transcr_reg_TetR-rel_C_sf"/>
</dbReference>
<reference evidence="6" key="1">
    <citation type="submission" date="2016-10" db="EMBL/GenBank/DDBJ databases">
        <title>Sequence of Gallionella enrichment culture.</title>
        <authorList>
            <person name="Poehlein A."/>
            <person name="Muehling M."/>
            <person name="Daniel R."/>
        </authorList>
    </citation>
    <scope>NUCLEOTIDE SEQUENCE</scope>
</reference>
<keyword evidence="1" id="KW-0805">Transcription regulation</keyword>
<dbReference type="InterPro" id="IPR050109">
    <property type="entry name" value="HTH-type_TetR-like_transc_reg"/>
</dbReference>
<evidence type="ECO:0000259" key="5">
    <source>
        <dbReference type="PROSITE" id="PS50977"/>
    </source>
</evidence>
<dbReference type="Gene3D" id="1.10.357.10">
    <property type="entry name" value="Tetracycline Repressor, domain 2"/>
    <property type="match status" value="2"/>
</dbReference>
<dbReference type="InterPro" id="IPR001647">
    <property type="entry name" value="HTH_TetR"/>
</dbReference>
<dbReference type="AlphaFoldDB" id="A0A1J5QVT0"/>
<dbReference type="EMBL" id="MLJW01000655">
    <property type="protein sequence ID" value="OIQ83975.1"/>
    <property type="molecule type" value="Genomic_DNA"/>
</dbReference>
<comment type="caution">
    <text evidence="6">The sequence shown here is derived from an EMBL/GenBank/DDBJ whole genome shotgun (WGS) entry which is preliminary data.</text>
</comment>
<proteinExistence type="predicted"/>
<dbReference type="SUPFAM" id="SSF46689">
    <property type="entry name" value="Homeodomain-like"/>
    <property type="match status" value="1"/>
</dbReference>
<protein>
    <submittedName>
        <fullName evidence="6">Bacterial regulatory protein, tetR family</fullName>
    </submittedName>
</protein>
<evidence type="ECO:0000256" key="2">
    <source>
        <dbReference type="ARBA" id="ARBA00023125"/>
    </source>
</evidence>
<dbReference type="Pfam" id="PF00440">
    <property type="entry name" value="TetR_N"/>
    <property type="match status" value="1"/>
</dbReference>
<feature type="domain" description="HTH tetR-type" evidence="5">
    <location>
        <begin position="24"/>
        <end position="84"/>
    </location>
</feature>
<dbReference type="PANTHER" id="PTHR30055:SF234">
    <property type="entry name" value="HTH-TYPE TRANSCRIPTIONAL REGULATOR BETI"/>
    <property type="match status" value="1"/>
</dbReference>
<feature type="compositionally biased region" description="Basic and acidic residues" evidence="4">
    <location>
        <begin position="12"/>
        <end position="26"/>
    </location>
</feature>
<dbReference type="Pfam" id="PF16859">
    <property type="entry name" value="TetR_C_11"/>
    <property type="match status" value="1"/>
</dbReference>
<dbReference type="GO" id="GO:0003700">
    <property type="term" value="F:DNA-binding transcription factor activity"/>
    <property type="evidence" value="ECO:0007669"/>
    <property type="project" value="TreeGrafter"/>
</dbReference>
<dbReference type="PROSITE" id="PS50977">
    <property type="entry name" value="HTH_TETR_2"/>
    <property type="match status" value="1"/>
</dbReference>
<dbReference type="SUPFAM" id="SSF48498">
    <property type="entry name" value="Tetracyclin repressor-like, C-terminal domain"/>
    <property type="match status" value="1"/>
</dbReference>
<gene>
    <name evidence="6" type="ORF">GALL_342040</name>
</gene>
<evidence type="ECO:0000256" key="1">
    <source>
        <dbReference type="ARBA" id="ARBA00023015"/>
    </source>
</evidence>
<feature type="region of interest" description="Disordered" evidence="4">
    <location>
        <begin position="1"/>
        <end position="26"/>
    </location>
</feature>
<dbReference type="InterPro" id="IPR011075">
    <property type="entry name" value="TetR_C"/>
</dbReference>
<feature type="compositionally biased region" description="Low complexity" evidence="4">
    <location>
        <begin position="87"/>
        <end position="97"/>
    </location>
</feature>
<evidence type="ECO:0000256" key="4">
    <source>
        <dbReference type="SAM" id="MobiDB-lite"/>
    </source>
</evidence>